<dbReference type="AlphaFoldDB" id="A0A0G1GTL4"/>
<sequence length="357" mass="42182">MTIFTIEKLYKAYVQCLRHKKDTVNALKFELKREENLFSLLSDLKSGKYEISRHICFIVKDPSPREIFASDFRDRIVHHLLCNEIQKMFENNFIECSYANIKGKGVHKAVRKLKFHLARGGRNRQRLYFLKMDVKGFFRNVDRGILWTIVENKILKILAEEEWKNEVLLLAKKIIHHDPTSNYIFKGPKYTKNLIPKEKSLLLGDKNKGLPIGNLTSQFFANVYLNELDHFVKDELGFYRYIRYVDDFIILDEDKERLKKVVEEINCFLEKNLRLCLCKDKTILQPIETGIDFLGYYIKPTHTLVRRKVVKRFKKRLYECRRNEDGLLASGDIPMIQSYLGHLGHANSYNLRKKLLG</sequence>
<keyword evidence="2" id="KW-0548">Nucleotidyltransferase</keyword>
<dbReference type="SUPFAM" id="SSF56672">
    <property type="entry name" value="DNA/RNA polymerases"/>
    <property type="match status" value="1"/>
</dbReference>
<dbReference type="Pfam" id="PF00078">
    <property type="entry name" value="RVT_1"/>
    <property type="match status" value="1"/>
</dbReference>
<evidence type="ECO:0000259" key="1">
    <source>
        <dbReference type="PROSITE" id="PS50878"/>
    </source>
</evidence>
<organism evidence="2 3">
    <name type="scientific">Candidatus Nomurabacteria bacterium GW2011_GWF2_43_24</name>
    <dbReference type="NCBI Taxonomy" id="1618778"/>
    <lineage>
        <taxon>Bacteria</taxon>
        <taxon>Candidatus Nomuraibacteriota</taxon>
    </lineage>
</organism>
<gene>
    <name evidence="2" type="ORF">UV91_C0011G0018</name>
</gene>
<keyword evidence="2" id="KW-0808">Transferase</keyword>
<dbReference type="GO" id="GO:0003964">
    <property type="term" value="F:RNA-directed DNA polymerase activity"/>
    <property type="evidence" value="ECO:0007669"/>
    <property type="project" value="UniProtKB-KW"/>
</dbReference>
<proteinExistence type="predicted"/>
<dbReference type="InterPro" id="IPR043502">
    <property type="entry name" value="DNA/RNA_pol_sf"/>
</dbReference>
<keyword evidence="2" id="KW-0695">RNA-directed DNA polymerase</keyword>
<evidence type="ECO:0000313" key="3">
    <source>
        <dbReference type="Proteomes" id="UP000033907"/>
    </source>
</evidence>
<dbReference type="InterPro" id="IPR051083">
    <property type="entry name" value="GrpII_Intron_Splice-Mob/Def"/>
</dbReference>
<protein>
    <submittedName>
        <fullName evidence="2">Retron-type reverse transcriptase</fullName>
    </submittedName>
</protein>
<dbReference type="PANTHER" id="PTHR34047">
    <property type="entry name" value="NUCLEAR INTRON MATURASE 1, MITOCHONDRIAL-RELATED"/>
    <property type="match status" value="1"/>
</dbReference>
<dbReference type="PATRIC" id="fig|1618778.3.peg.636"/>
<feature type="domain" description="Reverse transcriptase" evidence="1">
    <location>
        <begin position="1"/>
        <end position="298"/>
    </location>
</feature>
<dbReference type="PROSITE" id="PS50878">
    <property type="entry name" value="RT_POL"/>
    <property type="match status" value="1"/>
</dbReference>
<dbReference type="Proteomes" id="UP000033907">
    <property type="component" value="Unassembled WGS sequence"/>
</dbReference>
<comment type="caution">
    <text evidence="2">The sequence shown here is derived from an EMBL/GenBank/DDBJ whole genome shotgun (WGS) entry which is preliminary data.</text>
</comment>
<name>A0A0G1GTL4_9BACT</name>
<dbReference type="CDD" id="cd01651">
    <property type="entry name" value="RT_G2_intron"/>
    <property type="match status" value="1"/>
</dbReference>
<accession>A0A0G1GTL4</accession>
<reference evidence="2 3" key="1">
    <citation type="journal article" date="2015" name="Nature">
        <title>rRNA introns, odd ribosomes, and small enigmatic genomes across a large radiation of phyla.</title>
        <authorList>
            <person name="Brown C.T."/>
            <person name="Hug L.A."/>
            <person name="Thomas B.C."/>
            <person name="Sharon I."/>
            <person name="Castelle C.J."/>
            <person name="Singh A."/>
            <person name="Wilkins M.J."/>
            <person name="Williams K.H."/>
            <person name="Banfield J.F."/>
        </authorList>
    </citation>
    <scope>NUCLEOTIDE SEQUENCE [LARGE SCALE GENOMIC DNA]</scope>
</reference>
<dbReference type="PANTHER" id="PTHR34047:SF8">
    <property type="entry name" value="PROTEIN YKFC"/>
    <property type="match status" value="1"/>
</dbReference>
<dbReference type="InterPro" id="IPR000477">
    <property type="entry name" value="RT_dom"/>
</dbReference>
<dbReference type="EMBL" id="LCGH01000011">
    <property type="protein sequence ID" value="KKT10682.1"/>
    <property type="molecule type" value="Genomic_DNA"/>
</dbReference>
<evidence type="ECO:0000313" key="2">
    <source>
        <dbReference type="EMBL" id="KKT10682.1"/>
    </source>
</evidence>